<evidence type="ECO:0000313" key="7">
    <source>
        <dbReference type="Proteomes" id="UP001324533"/>
    </source>
</evidence>
<accession>A0ABZ0VBQ8</accession>
<evidence type="ECO:0000256" key="4">
    <source>
        <dbReference type="RuleBase" id="RU361187"/>
    </source>
</evidence>
<dbReference type="InterPro" id="IPR023296">
    <property type="entry name" value="Glyco_hydro_beta-prop_sf"/>
</dbReference>
<dbReference type="Gene3D" id="2.115.10.20">
    <property type="entry name" value="Glycosyl hydrolase domain, family 43"/>
    <property type="match status" value="1"/>
</dbReference>
<dbReference type="SUPFAM" id="SSF75005">
    <property type="entry name" value="Arabinanase/levansucrase/invertase"/>
    <property type="match status" value="1"/>
</dbReference>
<evidence type="ECO:0000313" key="6">
    <source>
        <dbReference type="EMBL" id="WQB69570.1"/>
    </source>
</evidence>
<feature type="chain" id="PRO_5045977322" evidence="5">
    <location>
        <begin position="26"/>
        <end position="314"/>
    </location>
</feature>
<feature type="signal peptide" evidence="5">
    <location>
        <begin position="1"/>
        <end position="25"/>
    </location>
</feature>
<evidence type="ECO:0000256" key="5">
    <source>
        <dbReference type="SAM" id="SignalP"/>
    </source>
</evidence>
<dbReference type="InterPro" id="IPR006710">
    <property type="entry name" value="Glyco_hydro_43"/>
</dbReference>
<dbReference type="InterPro" id="IPR051795">
    <property type="entry name" value="Glycosyl_Hydrlase_43"/>
</dbReference>
<dbReference type="EMBL" id="CP139779">
    <property type="protein sequence ID" value="WQB69570.1"/>
    <property type="molecule type" value="Genomic_DNA"/>
</dbReference>
<name>A0ABZ0VBQ8_9MICO</name>
<sequence>MTRRRGVAGSALCFALVVMASGCAAAPTLEPVLREDFADPDVLEVDGGYVAYSSDGNRRNVPVATSDDLRSWELREDALPDLPSWIIPGKTWAPEVTEISPGRFVMYFTATNFRPTYQCIGVAVADDPLGPFTVQGEEMLICPPDEGGAIDASTIQVDGDWHLIWKNDGNAIGVDTWLQTAPLTPDGLGLAGEPARMIKQDQEWEGDLIEAPTVVAHDEGGFTMLYSANSYGGDEYAIGYAVADTLEGPWQKAEGPWISTESLDEKVRGPGGQDVVTGPDGDSWLLFHGWDSSYTYRMLHVAPLTWEARSPQLG</sequence>
<dbReference type="Pfam" id="PF04616">
    <property type="entry name" value="Glyco_hydro_43"/>
    <property type="match status" value="1"/>
</dbReference>
<dbReference type="PROSITE" id="PS51257">
    <property type="entry name" value="PROKAR_LIPOPROTEIN"/>
    <property type="match status" value="1"/>
</dbReference>
<keyword evidence="5" id="KW-0732">Signal</keyword>
<dbReference type="PANTHER" id="PTHR42812:SF5">
    <property type="entry name" value="ENDO-ARABINASE"/>
    <property type="match status" value="1"/>
</dbReference>
<protein>
    <submittedName>
        <fullName evidence="6">Glycoside hydrolase family 43 protein</fullName>
    </submittedName>
</protein>
<keyword evidence="3 4" id="KW-0326">Glycosidase</keyword>
<dbReference type="RefSeq" id="WP_322409691.1">
    <property type="nucleotide sequence ID" value="NZ_CP139779.1"/>
</dbReference>
<reference evidence="6 7" key="1">
    <citation type="submission" date="2023-06" db="EMBL/GenBank/DDBJ databases">
        <title>Rock-solubilizing bacteria, Microbacterium invictum, promotes re-establishment of vegetation in rocky wasteland by accelerating rock bio-weathering and reshaping soil bacterial community.</title>
        <authorList>
            <person name="Liu C."/>
        </authorList>
    </citation>
    <scope>NUCLEOTIDE SEQUENCE [LARGE SCALE GENOMIC DNA]</scope>
    <source>
        <strain evidence="6 7">X-18</strain>
    </source>
</reference>
<dbReference type="PANTHER" id="PTHR42812">
    <property type="entry name" value="BETA-XYLOSIDASE"/>
    <property type="match status" value="1"/>
</dbReference>
<organism evidence="6 7">
    <name type="scientific">Microbacterium invictum</name>
    <dbReference type="NCBI Taxonomy" id="515415"/>
    <lineage>
        <taxon>Bacteria</taxon>
        <taxon>Bacillati</taxon>
        <taxon>Actinomycetota</taxon>
        <taxon>Actinomycetes</taxon>
        <taxon>Micrococcales</taxon>
        <taxon>Microbacteriaceae</taxon>
        <taxon>Microbacterium</taxon>
    </lineage>
</organism>
<dbReference type="Proteomes" id="UP001324533">
    <property type="component" value="Chromosome"/>
</dbReference>
<proteinExistence type="inferred from homology"/>
<evidence type="ECO:0000256" key="3">
    <source>
        <dbReference type="ARBA" id="ARBA00023295"/>
    </source>
</evidence>
<comment type="similarity">
    <text evidence="1 4">Belongs to the glycosyl hydrolase 43 family.</text>
</comment>
<dbReference type="CDD" id="cd08999">
    <property type="entry name" value="GH43_ABN-like"/>
    <property type="match status" value="1"/>
</dbReference>
<dbReference type="GO" id="GO:0016787">
    <property type="term" value="F:hydrolase activity"/>
    <property type="evidence" value="ECO:0007669"/>
    <property type="project" value="UniProtKB-KW"/>
</dbReference>
<keyword evidence="2 4" id="KW-0378">Hydrolase</keyword>
<gene>
    <name evidence="6" type="ORF">T9R20_12810</name>
</gene>
<evidence type="ECO:0000256" key="1">
    <source>
        <dbReference type="ARBA" id="ARBA00009865"/>
    </source>
</evidence>
<keyword evidence="7" id="KW-1185">Reference proteome</keyword>
<evidence type="ECO:0000256" key="2">
    <source>
        <dbReference type="ARBA" id="ARBA00022801"/>
    </source>
</evidence>